<comment type="similarity">
    <text evidence="9 10">Belongs to the peptidase M15D family.</text>
</comment>
<feature type="active site" description="Proton donor/acceptor" evidence="9">
    <location>
        <position position="255"/>
    </location>
</feature>
<dbReference type="EC" id="3.4.13.22" evidence="9 10"/>
<comment type="cofactor">
    <cofactor evidence="9">
        <name>Zn(2+)</name>
        <dbReference type="ChEBI" id="CHEBI:29105"/>
    </cofactor>
    <text evidence="9">Binds 1 zinc ion per subunit.</text>
</comment>
<evidence type="ECO:0000256" key="10">
    <source>
        <dbReference type="PIRNR" id="PIRNR026671"/>
    </source>
</evidence>
<protein>
    <recommendedName>
        <fullName evidence="9 10">D-alanyl-D-alanine dipeptidase</fullName>
        <shortName evidence="9 10">D-Ala-D-Ala dipeptidase</shortName>
        <ecNumber evidence="9 10">3.4.13.22</ecNumber>
    </recommendedName>
</protein>
<comment type="caution">
    <text evidence="12">The sequence shown here is derived from an EMBL/GenBank/DDBJ whole genome shotgun (WGS) entry which is preliminary data.</text>
</comment>
<evidence type="ECO:0000256" key="5">
    <source>
        <dbReference type="ARBA" id="ARBA00022833"/>
    </source>
</evidence>
<keyword evidence="2 9" id="KW-0645">Protease</keyword>
<dbReference type="InterPro" id="IPR009045">
    <property type="entry name" value="Zn_M74/Hedgehog-like"/>
</dbReference>
<dbReference type="EMBL" id="JNFP01000014">
    <property type="protein sequence ID" value="KIA64377.1"/>
    <property type="molecule type" value="Genomic_DNA"/>
</dbReference>
<keyword evidence="13" id="KW-1185">Reference proteome</keyword>
<keyword evidence="4 9" id="KW-0378">Hydrolase</keyword>
<accession>A0ABR4ZG60</accession>
<keyword evidence="3 9" id="KW-0479">Metal-binding</keyword>
<reference evidence="12 13" key="1">
    <citation type="journal article" date="2014" name="Int. J. Syst. Evol. Microbiol.">
        <title>Nocardia vulneris sp. nov., isolated from wounds of human patients in North America.</title>
        <authorList>
            <person name="Lasker B.A."/>
            <person name="Bell M."/>
            <person name="Klenk H.P."/>
            <person name="Sproer C."/>
            <person name="Schumann C."/>
            <person name="Schumann P."/>
            <person name="Brown J.M."/>
        </authorList>
    </citation>
    <scope>NUCLEOTIDE SEQUENCE [LARGE SCALE GENOMIC DNA]</scope>
    <source>
        <strain evidence="12 13">W9851</strain>
    </source>
</reference>
<gene>
    <name evidence="12" type="ORF">FG87_14100</name>
</gene>
<sequence length="276" mass="30394">MLSVRRLGILAVAGAFLLALTACAERRTDPPAAESATAAPAAETITAAPADESAFVSITEVDPTILVEARYYGEHNFLGTRVNGYEAPKCLLTKPAATALAQVQAELRPMNLTLKTYDCYRPQRAVDHFVAWAKDLGDVKMKQEFYPTVEKANLFRDGYIAEKSGHSRGSTVDLAIVALPAADPEPYRAGDPLRACFLPAEQRFHDNILDFGTGYDCFDPAAHTANPATGGNQRAVRTLLTELMDDHGFTNLPEEWWHFTLKDEPFPKTFFDFPVR</sequence>
<feature type="site" description="Transition state stabilizer" evidence="9">
    <location>
        <position position="121"/>
    </location>
</feature>
<dbReference type="Pfam" id="PF01427">
    <property type="entry name" value="Peptidase_M15"/>
    <property type="match status" value="2"/>
</dbReference>
<keyword evidence="11" id="KW-0732">Signal</keyword>
<evidence type="ECO:0000256" key="9">
    <source>
        <dbReference type="HAMAP-Rule" id="MF_01924"/>
    </source>
</evidence>
<evidence type="ECO:0000256" key="4">
    <source>
        <dbReference type="ARBA" id="ARBA00022801"/>
    </source>
</evidence>
<feature type="binding site" evidence="9">
    <location>
        <position position="173"/>
    </location>
    <ligand>
        <name>Zn(2+)</name>
        <dbReference type="ChEBI" id="CHEBI:29105"/>
        <note>catalytic</note>
    </ligand>
</feature>
<feature type="signal peptide" evidence="11">
    <location>
        <begin position="1"/>
        <end position="24"/>
    </location>
</feature>
<evidence type="ECO:0000256" key="2">
    <source>
        <dbReference type="ARBA" id="ARBA00022670"/>
    </source>
</evidence>
<evidence type="ECO:0000256" key="11">
    <source>
        <dbReference type="SAM" id="SignalP"/>
    </source>
</evidence>
<evidence type="ECO:0000256" key="8">
    <source>
        <dbReference type="ARBA" id="ARBA00023316"/>
    </source>
</evidence>
<dbReference type="HAMAP" id="MF_01924">
    <property type="entry name" value="A_A_dipeptidase"/>
    <property type="match status" value="1"/>
</dbReference>
<dbReference type="PANTHER" id="PTHR43126:SF1">
    <property type="entry name" value="D-ALANYL-D-ALANINE DIPEPTIDASE"/>
    <property type="match status" value="1"/>
</dbReference>
<keyword evidence="6 9" id="KW-0224">Dipeptidase</keyword>
<keyword evidence="7 9" id="KW-0482">Metalloprotease</keyword>
<organism evidence="12 13">
    <name type="scientific">Nocardia vulneris</name>
    <dbReference type="NCBI Taxonomy" id="1141657"/>
    <lineage>
        <taxon>Bacteria</taxon>
        <taxon>Bacillati</taxon>
        <taxon>Actinomycetota</taxon>
        <taxon>Actinomycetes</taxon>
        <taxon>Mycobacteriales</taxon>
        <taxon>Nocardiaceae</taxon>
        <taxon>Nocardia</taxon>
    </lineage>
</organism>
<proteinExistence type="inferred from homology"/>
<evidence type="ECO:0000256" key="1">
    <source>
        <dbReference type="ARBA" id="ARBA00001362"/>
    </source>
</evidence>
<dbReference type="InterPro" id="IPR000755">
    <property type="entry name" value="A_A_dipeptidase"/>
</dbReference>
<feature type="chain" id="PRO_5045202439" description="D-alanyl-D-alanine dipeptidase" evidence="11">
    <location>
        <begin position="25"/>
        <end position="276"/>
    </location>
</feature>
<feature type="binding site" evidence="9">
    <location>
        <position position="166"/>
    </location>
    <ligand>
        <name>Zn(2+)</name>
        <dbReference type="ChEBI" id="CHEBI:29105"/>
        <note>catalytic</note>
    </ligand>
</feature>
<comment type="function">
    <text evidence="9 10">Catalyzes hydrolysis of the D-alanyl-D-alanine dipeptide.</text>
</comment>
<keyword evidence="8 10" id="KW-0961">Cell wall biogenesis/degradation</keyword>
<dbReference type="PANTHER" id="PTHR43126">
    <property type="entry name" value="D-ALANYL-D-ALANINE DIPEPTIDASE"/>
    <property type="match status" value="1"/>
</dbReference>
<dbReference type="SUPFAM" id="SSF55166">
    <property type="entry name" value="Hedgehog/DD-peptidase"/>
    <property type="match status" value="1"/>
</dbReference>
<dbReference type="CDD" id="cd14817">
    <property type="entry name" value="D-Ala-D-Ala_dipeptidase_VanX"/>
    <property type="match status" value="1"/>
</dbReference>
<feature type="binding site" evidence="9">
    <location>
        <position position="258"/>
    </location>
    <ligand>
        <name>Zn(2+)</name>
        <dbReference type="ChEBI" id="CHEBI:29105"/>
        <note>catalytic</note>
    </ligand>
</feature>
<name>A0ABR4ZG60_9NOCA</name>
<dbReference type="PIRSF" id="PIRSF026671">
    <property type="entry name" value="AA_dipeptidase"/>
    <property type="match status" value="1"/>
</dbReference>
<dbReference type="PROSITE" id="PS51257">
    <property type="entry name" value="PROKAR_LIPOPROTEIN"/>
    <property type="match status" value="1"/>
</dbReference>
<evidence type="ECO:0000313" key="13">
    <source>
        <dbReference type="Proteomes" id="UP000031364"/>
    </source>
</evidence>
<dbReference type="Proteomes" id="UP000031364">
    <property type="component" value="Unassembled WGS sequence"/>
</dbReference>
<evidence type="ECO:0000313" key="12">
    <source>
        <dbReference type="EMBL" id="KIA64377.1"/>
    </source>
</evidence>
<keyword evidence="5 9" id="KW-0862">Zinc</keyword>
<evidence type="ECO:0000256" key="7">
    <source>
        <dbReference type="ARBA" id="ARBA00023049"/>
    </source>
</evidence>
<evidence type="ECO:0000256" key="3">
    <source>
        <dbReference type="ARBA" id="ARBA00022723"/>
    </source>
</evidence>
<evidence type="ECO:0000256" key="6">
    <source>
        <dbReference type="ARBA" id="ARBA00022997"/>
    </source>
</evidence>
<comment type="catalytic activity">
    <reaction evidence="1 9 10">
        <text>D-alanyl-D-alanine + H2O = 2 D-alanine</text>
        <dbReference type="Rhea" id="RHEA:20661"/>
        <dbReference type="ChEBI" id="CHEBI:15377"/>
        <dbReference type="ChEBI" id="CHEBI:57416"/>
        <dbReference type="ChEBI" id="CHEBI:57822"/>
        <dbReference type="EC" id="3.4.13.22"/>
    </reaction>
</comment>
<dbReference type="Gene3D" id="3.30.1380.10">
    <property type="match status" value="1"/>
</dbReference>